<dbReference type="InterPro" id="IPR024728">
    <property type="entry name" value="PolY_HhH_motif"/>
</dbReference>
<feature type="domain" description="UmuC" evidence="2">
    <location>
        <begin position="79"/>
        <end position="145"/>
    </location>
</feature>
<evidence type="ECO:0000256" key="1">
    <source>
        <dbReference type="ARBA" id="ARBA00022763"/>
    </source>
</evidence>
<dbReference type="GO" id="GO:0006281">
    <property type="term" value="P:DNA repair"/>
    <property type="evidence" value="ECO:0007669"/>
    <property type="project" value="InterPro"/>
</dbReference>
<dbReference type="PROSITE" id="PS50173">
    <property type="entry name" value="UMUC"/>
    <property type="match status" value="1"/>
</dbReference>
<proteinExistence type="predicted"/>
<evidence type="ECO:0000313" key="3">
    <source>
        <dbReference type="EMBL" id="WTS11363.1"/>
    </source>
</evidence>
<dbReference type="EMBL" id="CP108195">
    <property type="protein sequence ID" value="WTS11363.1"/>
    <property type="molecule type" value="Genomic_DNA"/>
</dbReference>
<dbReference type="SUPFAM" id="SSF100879">
    <property type="entry name" value="Lesion bypass DNA polymerase (Y-family), little finger domain"/>
    <property type="match status" value="1"/>
</dbReference>
<dbReference type="InterPro" id="IPR050356">
    <property type="entry name" value="SulA_CellDiv_inhibitor"/>
</dbReference>
<accession>A0AAU1U1W2</accession>
<dbReference type="InterPro" id="IPR043502">
    <property type="entry name" value="DNA/RNA_pol_sf"/>
</dbReference>
<sequence>MTILSASYDTPTGPRSSRPHSVLRVYFHLADHPDPLGLFEKLLGLVEDITPIHQPHPADYSADLDITGALRLFDRSPYEIAALLQLRSIALYGVRATVGGGRSPMIAAMAAAATRHGNITVIGPADDAVAAFLRPQPLATLPGIGPATAKTLTRYGITTIGQLADTPTGPLTRLLGAHAARELTARAHGTDERPVQRGALIRSTSASHRFEHDELDPDVHRRALLALSGELGARLRTTGEVCRGLTLTVRYADRSSTTRSRALPEPTPHTPALSTLAYTLYAALGLQRARVRQLSLRADHLETAEGAHHQLLLDDGGDDKARRIEAVADAARSRFGPHVITAAALARTLPQAPQGGHLKEPT</sequence>
<evidence type="ECO:0000259" key="2">
    <source>
        <dbReference type="PROSITE" id="PS50173"/>
    </source>
</evidence>
<dbReference type="Pfam" id="PF11799">
    <property type="entry name" value="IMS_C"/>
    <property type="match status" value="1"/>
</dbReference>
<dbReference type="AlphaFoldDB" id="A0AAU1U1W2"/>
<keyword evidence="1" id="KW-0227">DNA damage</keyword>
<dbReference type="Pfam" id="PF11798">
    <property type="entry name" value="IMS_HHH"/>
    <property type="match status" value="1"/>
</dbReference>
<dbReference type="Gene3D" id="3.30.1490.100">
    <property type="entry name" value="DNA polymerase, Y-family, little finger domain"/>
    <property type="match status" value="1"/>
</dbReference>
<gene>
    <name evidence="3" type="ORF">OHU69_09955</name>
</gene>
<dbReference type="PANTHER" id="PTHR35369">
    <property type="entry name" value="BLR3025 PROTEIN-RELATED"/>
    <property type="match status" value="1"/>
</dbReference>
<reference evidence="3" key="1">
    <citation type="submission" date="2022-10" db="EMBL/GenBank/DDBJ databases">
        <title>The complete genomes of actinobacterial strains from the NBC collection.</title>
        <authorList>
            <person name="Joergensen T.S."/>
            <person name="Alvarez Arevalo M."/>
            <person name="Sterndorff E.B."/>
            <person name="Faurdal D."/>
            <person name="Vuksanovic O."/>
            <person name="Mourched A.-S."/>
            <person name="Charusanti P."/>
            <person name="Shaw S."/>
            <person name="Blin K."/>
            <person name="Weber T."/>
        </authorList>
    </citation>
    <scope>NUCLEOTIDE SEQUENCE</scope>
    <source>
        <strain evidence="3">NBC_00119</strain>
    </source>
</reference>
<dbReference type="InterPro" id="IPR001126">
    <property type="entry name" value="UmuC"/>
</dbReference>
<dbReference type="GO" id="GO:0003684">
    <property type="term" value="F:damaged DNA binding"/>
    <property type="evidence" value="ECO:0007669"/>
    <property type="project" value="InterPro"/>
</dbReference>
<dbReference type="Gene3D" id="1.10.150.20">
    <property type="entry name" value="5' to 3' exonuclease, C-terminal subdomain"/>
    <property type="match status" value="1"/>
</dbReference>
<organism evidence="3">
    <name type="scientific">Streptomyces sp. NBC_00119</name>
    <dbReference type="NCBI Taxonomy" id="2975659"/>
    <lineage>
        <taxon>Bacteria</taxon>
        <taxon>Bacillati</taxon>
        <taxon>Actinomycetota</taxon>
        <taxon>Actinomycetes</taxon>
        <taxon>Kitasatosporales</taxon>
        <taxon>Streptomycetaceae</taxon>
        <taxon>Streptomyces</taxon>
    </lineage>
</organism>
<protein>
    <recommendedName>
        <fullName evidence="2">UmuC domain-containing protein</fullName>
    </recommendedName>
</protein>
<dbReference type="PANTHER" id="PTHR35369:SF2">
    <property type="entry name" value="BLR3025 PROTEIN"/>
    <property type="match status" value="1"/>
</dbReference>
<dbReference type="InterPro" id="IPR036775">
    <property type="entry name" value="DNA_pol_Y-fam_lit_finger_sf"/>
</dbReference>
<dbReference type="InterPro" id="IPR017961">
    <property type="entry name" value="DNA_pol_Y-fam_little_finger"/>
</dbReference>
<name>A0AAU1U1W2_9ACTN</name>
<dbReference type="SUPFAM" id="SSF56672">
    <property type="entry name" value="DNA/RNA polymerases"/>
    <property type="match status" value="1"/>
</dbReference>